<evidence type="ECO:0000313" key="2">
    <source>
        <dbReference type="EMBL" id="AAL76411.1"/>
    </source>
</evidence>
<reference evidence="2" key="1">
    <citation type="journal article" date="2002" name="Nature">
        <title>Unsuspected diversity among marine aerobic anoxygenic phototrophs.</title>
        <authorList>
            <person name="Beja O."/>
            <person name="Suzuki M.T."/>
            <person name="Heidelberg J.F."/>
            <person name="Nelson W.C."/>
            <person name="Preston C.M."/>
            <person name="Hamada T."/>
            <person name="Eisen J.A."/>
            <person name="Fraser C.M."/>
            <person name="DeLong E.F."/>
        </authorList>
    </citation>
    <scope>NUCLEOTIDE SEQUENCE</scope>
</reference>
<organism evidence="2">
    <name type="scientific">uncultured marine proteobacterium</name>
    <dbReference type="NCBI Taxonomy" id="482892"/>
    <lineage>
        <taxon>Bacteria</taxon>
        <taxon>Pseudomonadati</taxon>
        <taxon>Pseudomonadota</taxon>
        <taxon>environmental samples</taxon>
    </lineage>
</organism>
<dbReference type="Gene3D" id="3.40.50.300">
    <property type="entry name" value="P-loop containing nucleotide triphosphate hydrolases"/>
    <property type="match status" value="1"/>
</dbReference>
<dbReference type="InterPro" id="IPR029063">
    <property type="entry name" value="SAM-dependent_MTases_sf"/>
</dbReference>
<dbReference type="Gene3D" id="3.40.50.150">
    <property type="entry name" value="Vaccinia Virus protein VP39"/>
    <property type="match status" value="1"/>
</dbReference>
<dbReference type="InterPro" id="IPR027417">
    <property type="entry name" value="P-loop_NTPase"/>
</dbReference>
<dbReference type="AlphaFoldDB" id="Q8RTR5"/>
<dbReference type="SUPFAM" id="SSF53335">
    <property type="entry name" value="S-adenosyl-L-methionine-dependent methyltransferases"/>
    <property type="match status" value="1"/>
</dbReference>
<dbReference type="CDD" id="cd02440">
    <property type="entry name" value="AdoMet_MTases"/>
    <property type="match status" value="1"/>
</dbReference>
<evidence type="ECO:0000259" key="1">
    <source>
        <dbReference type="Pfam" id="PF13649"/>
    </source>
</evidence>
<name>Q8RTR5_9PROT</name>
<protein>
    <recommendedName>
        <fullName evidence="1">Methyltransferase domain-containing protein</fullName>
    </recommendedName>
</protein>
<gene>
    <name evidence="2" type="ORF">MBMO_EBAC000-65D09.68</name>
</gene>
<accession>Q8RTR5</accession>
<feature type="domain" description="Methyltransferase" evidence="1">
    <location>
        <begin position="292"/>
        <end position="374"/>
    </location>
</feature>
<proteinExistence type="predicted"/>
<dbReference type="Pfam" id="PF13649">
    <property type="entry name" value="Methyltransf_25"/>
    <property type="match status" value="1"/>
</dbReference>
<sequence length="576" mass="63615">MSNHFSPSRVIFYASCQTMKGHERSGASVIHSVVMWYSAAPSRGDKGITLRVYTGLPASGKSSAIISEANQRKALGDLVQLILSNEHKELTRRHNVRVGGFMGCRDSSLGMLIDHVVNTAAALSILAKAAPSSVLVFDEAQYFDAEIVRGWCEASKRGVDIFVGTPSGAQLTLLGEQEFEHVHLSVPCACGKAASTQVVYDRNLVNPTHFCSQCYEEKMNLEIQQLLDVVKAAEPFPGELHTYQPFYDIDMSEWKLVRNDCPSRINIILEAVSRCESLQDKLAHSVNQPSFVDVGCCSGFFSDGMAAHGFTAAGVDVSADFIEWATRVAYSKAQNIRYTQENALTYLEKLEESFDVISTFATIQWVMAQQGYEAGLKCFDAIFKKTDEICVVEMGYTEEDIYKDKILDRPVEIDRNWVLNLMESSNLFDTIEVHPAGEAGIWRDIFVGFKHKPSSPQVFNDLEVAGVAQTSSARGYFNDGWVGRNLEVGLVATQDLSSVTLEGWRPDDAEPSALTVTLSGDTVHQQEVGGGVFHLEMAVAIKASERLHLKVSSSRVFTPEDDARQLGFILRRLAFS</sequence>
<dbReference type="EMBL" id="AE008919">
    <property type="protein sequence ID" value="AAL76411.1"/>
    <property type="molecule type" value="Genomic_DNA"/>
</dbReference>
<dbReference type="InterPro" id="IPR041698">
    <property type="entry name" value="Methyltransf_25"/>
</dbReference>